<dbReference type="SMART" id="SM00220">
    <property type="entry name" value="S_TKc"/>
    <property type="match status" value="1"/>
</dbReference>
<evidence type="ECO:0000256" key="6">
    <source>
        <dbReference type="PROSITE-ProRule" id="PRU10141"/>
    </source>
</evidence>
<comment type="caution">
    <text evidence="9">The sequence shown here is derived from an EMBL/GenBank/DDBJ whole genome shotgun (WGS) entry which is preliminary data.</text>
</comment>
<feature type="repeat" description="ANK" evidence="5">
    <location>
        <begin position="61"/>
        <end position="93"/>
    </location>
</feature>
<sequence length="864" mass="97887">MFAKLLKLMGPNTSVIEHEVCDVDWALAASVNGNVRLVKAYLDKFQGTNDWEIFVRGEDTDGNTALHCAAMEKSAEMVNLLVQCGSDVNARNQQGRTPLMEAALWGRDKNVELLLKAHADKTLRDRNDKVAFDLAQPSEENEAERHRRVRDYQEVPYKARQARKRIAQMLGEPQTQEELFDIGADYGNGPRYDVVRSGIALVTPIADLGGSGGPVVALLDRGSGFPPVQASSRTVDGVQKIVVAGESLVPLVTKIASVVAHNQATMSQGLMDHPEKQLIAFFVDRHVFLPDDTVDDQELQGYLEWKEWNGGSDDELDEEEKRRFKLTELKRAPRPSINHRCANIVTNATPCVDCEDFCRLINKTFDLELVLQYGNMDDARTLSIASLDLLCKEMHEAKPLCQSILARLEIHLGDQEIRVQSTELASTVVQNPKVVSIAALFDSRLKEFGGNKHILVRLATARSTVKDFKQLHVALDRLNCLENLSNQADQWKTQWEIDVKSMKKQFVERLADRSPSKLIGEFPDLNAKKEALILLSYEMEKFKEQYSNEELELLGRMAKHIHDKVTAPEIKWFIPSHAVQVTKERIGGGSFGEVFKGEYAKTKVAVKFIDMKHVDMKTFLREVNIWSECRHKFVVTFFGACHVRVQRPFIVCEYATHRTLRIYLDKQRRAGKSFAWRKMYDVARGLAFFHEKRFIHRDLKGDNILVTGDGKAKLADFGLSFEQSGSLKEMRGWGAIQWRSPECVLGEDVGYASDVYSLGVCIIEAVTGTNPWVGVDVKVFFKNKECLPRPDGICDSGWELVRQMCKFEPSERMPLKEVVDQLKKFKNEEKENEEKEHKRGQTEGPTTSQPIHTETLPSCMRSQN</sequence>
<dbReference type="PANTHER" id="PTHR44329:SF214">
    <property type="entry name" value="PROTEIN KINASE DOMAIN-CONTAINING PROTEIN"/>
    <property type="match status" value="1"/>
</dbReference>
<dbReference type="AlphaFoldDB" id="A0A8K1FMD8"/>
<dbReference type="InterPro" id="IPR051681">
    <property type="entry name" value="Ser/Thr_Kinases-Pseudokinases"/>
</dbReference>
<evidence type="ECO:0000256" key="3">
    <source>
        <dbReference type="ARBA" id="ARBA00022741"/>
    </source>
</evidence>
<name>A0A8K1FMD8_PYTOL</name>
<evidence type="ECO:0000256" key="5">
    <source>
        <dbReference type="PROSITE-ProRule" id="PRU00023"/>
    </source>
</evidence>
<dbReference type="Pfam" id="PF12796">
    <property type="entry name" value="Ank_2"/>
    <property type="match status" value="1"/>
</dbReference>
<dbReference type="PROSITE" id="PS50088">
    <property type="entry name" value="ANK_REPEAT"/>
    <property type="match status" value="2"/>
</dbReference>
<gene>
    <name evidence="9" type="ORF">Poli38472_011637</name>
</gene>
<evidence type="ECO:0000313" key="9">
    <source>
        <dbReference type="EMBL" id="TMW64757.1"/>
    </source>
</evidence>
<dbReference type="Pfam" id="PF07714">
    <property type="entry name" value="PK_Tyr_Ser-Thr"/>
    <property type="match status" value="1"/>
</dbReference>
<dbReference type="PROSITE" id="PS50297">
    <property type="entry name" value="ANK_REP_REGION"/>
    <property type="match status" value="2"/>
</dbReference>
<dbReference type="GO" id="GO:0004674">
    <property type="term" value="F:protein serine/threonine kinase activity"/>
    <property type="evidence" value="ECO:0007669"/>
    <property type="project" value="UniProtKB-KW"/>
</dbReference>
<dbReference type="InterPro" id="IPR008271">
    <property type="entry name" value="Ser/Thr_kinase_AS"/>
</dbReference>
<protein>
    <recommendedName>
        <fullName evidence="8">Protein kinase domain-containing protein</fullName>
    </recommendedName>
</protein>
<keyword evidence="3 6" id="KW-0547">Nucleotide-binding</keyword>
<dbReference type="SMART" id="SM00248">
    <property type="entry name" value="ANK"/>
    <property type="match status" value="2"/>
</dbReference>
<keyword evidence="5" id="KW-0040">ANK repeat</keyword>
<keyword evidence="10" id="KW-1185">Reference proteome</keyword>
<dbReference type="InterPro" id="IPR001245">
    <property type="entry name" value="Ser-Thr/Tyr_kinase_cat_dom"/>
</dbReference>
<comment type="similarity">
    <text evidence="1">Belongs to the protein kinase superfamily. TKL Ser/Thr protein kinase family.</text>
</comment>
<feature type="repeat" description="ANK" evidence="5">
    <location>
        <begin position="94"/>
        <end position="126"/>
    </location>
</feature>
<feature type="compositionally biased region" description="Polar residues" evidence="7">
    <location>
        <begin position="843"/>
        <end position="864"/>
    </location>
</feature>
<feature type="domain" description="Protein kinase" evidence="8">
    <location>
        <begin position="580"/>
        <end position="825"/>
    </location>
</feature>
<feature type="compositionally biased region" description="Basic and acidic residues" evidence="7">
    <location>
        <begin position="824"/>
        <end position="841"/>
    </location>
</feature>
<evidence type="ECO:0000256" key="1">
    <source>
        <dbReference type="ARBA" id="ARBA00005843"/>
    </source>
</evidence>
<dbReference type="PROSITE" id="PS00108">
    <property type="entry name" value="PROTEIN_KINASE_ST"/>
    <property type="match status" value="1"/>
</dbReference>
<dbReference type="InterPro" id="IPR036770">
    <property type="entry name" value="Ankyrin_rpt-contain_sf"/>
</dbReference>
<proteinExistence type="inferred from homology"/>
<organism evidence="9 10">
    <name type="scientific">Pythium oligandrum</name>
    <name type="common">Mycoparasitic fungus</name>
    <dbReference type="NCBI Taxonomy" id="41045"/>
    <lineage>
        <taxon>Eukaryota</taxon>
        <taxon>Sar</taxon>
        <taxon>Stramenopiles</taxon>
        <taxon>Oomycota</taxon>
        <taxon>Peronosporomycetes</taxon>
        <taxon>Pythiales</taxon>
        <taxon>Pythiaceae</taxon>
        <taxon>Pythium</taxon>
    </lineage>
</organism>
<evidence type="ECO:0000256" key="7">
    <source>
        <dbReference type="SAM" id="MobiDB-lite"/>
    </source>
</evidence>
<dbReference type="EMBL" id="SPLM01000039">
    <property type="protein sequence ID" value="TMW64757.1"/>
    <property type="molecule type" value="Genomic_DNA"/>
</dbReference>
<feature type="binding site" evidence="6">
    <location>
        <position position="607"/>
    </location>
    <ligand>
        <name>ATP</name>
        <dbReference type="ChEBI" id="CHEBI:30616"/>
    </ligand>
</feature>
<keyword evidence="2" id="KW-0418">Kinase</keyword>
<dbReference type="InterPro" id="IPR000719">
    <property type="entry name" value="Prot_kinase_dom"/>
</dbReference>
<dbReference type="InterPro" id="IPR017441">
    <property type="entry name" value="Protein_kinase_ATP_BS"/>
</dbReference>
<keyword evidence="2" id="KW-0808">Transferase</keyword>
<dbReference type="OrthoDB" id="26722at2759"/>
<dbReference type="SUPFAM" id="SSF48403">
    <property type="entry name" value="Ankyrin repeat"/>
    <property type="match status" value="1"/>
</dbReference>
<dbReference type="InterPro" id="IPR002110">
    <property type="entry name" value="Ankyrin_rpt"/>
</dbReference>
<dbReference type="InterPro" id="IPR011009">
    <property type="entry name" value="Kinase-like_dom_sf"/>
</dbReference>
<feature type="region of interest" description="Disordered" evidence="7">
    <location>
        <begin position="824"/>
        <end position="864"/>
    </location>
</feature>
<dbReference type="Gene3D" id="1.10.510.10">
    <property type="entry name" value="Transferase(Phosphotransferase) domain 1"/>
    <property type="match status" value="1"/>
</dbReference>
<keyword evidence="4 6" id="KW-0067">ATP-binding</keyword>
<dbReference type="PROSITE" id="PS50011">
    <property type="entry name" value="PROTEIN_KINASE_DOM"/>
    <property type="match status" value="1"/>
</dbReference>
<dbReference type="PANTHER" id="PTHR44329">
    <property type="entry name" value="SERINE/THREONINE-PROTEIN KINASE TNNI3K-RELATED"/>
    <property type="match status" value="1"/>
</dbReference>
<keyword evidence="2" id="KW-0723">Serine/threonine-protein kinase</keyword>
<evidence type="ECO:0000259" key="8">
    <source>
        <dbReference type="PROSITE" id="PS50011"/>
    </source>
</evidence>
<reference evidence="9" key="1">
    <citation type="submission" date="2019-03" db="EMBL/GenBank/DDBJ databases">
        <title>Long read genome sequence of the mycoparasitic Pythium oligandrum ATCC 38472 isolated from sugarbeet rhizosphere.</title>
        <authorList>
            <person name="Gaulin E."/>
        </authorList>
    </citation>
    <scope>NUCLEOTIDE SEQUENCE</scope>
    <source>
        <strain evidence="9">ATCC 38472_TT</strain>
    </source>
</reference>
<dbReference type="Gene3D" id="3.30.200.20">
    <property type="entry name" value="Phosphorylase Kinase, domain 1"/>
    <property type="match status" value="1"/>
</dbReference>
<accession>A0A8K1FMD8</accession>
<evidence type="ECO:0000313" key="10">
    <source>
        <dbReference type="Proteomes" id="UP000794436"/>
    </source>
</evidence>
<dbReference type="Gene3D" id="1.25.40.20">
    <property type="entry name" value="Ankyrin repeat-containing domain"/>
    <property type="match status" value="1"/>
</dbReference>
<dbReference type="Proteomes" id="UP000794436">
    <property type="component" value="Unassembled WGS sequence"/>
</dbReference>
<evidence type="ECO:0000256" key="4">
    <source>
        <dbReference type="ARBA" id="ARBA00022840"/>
    </source>
</evidence>
<dbReference type="SUPFAM" id="SSF56112">
    <property type="entry name" value="Protein kinase-like (PK-like)"/>
    <property type="match status" value="1"/>
</dbReference>
<evidence type="ECO:0000256" key="2">
    <source>
        <dbReference type="ARBA" id="ARBA00022527"/>
    </source>
</evidence>
<dbReference type="GO" id="GO:0005524">
    <property type="term" value="F:ATP binding"/>
    <property type="evidence" value="ECO:0007669"/>
    <property type="project" value="UniProtKB-UniRule"/>
</dbReference>
<dbReference type="PROSITE" id="PS00107">
    <property type="entry name" value="PROTEIN_KINASE_ATP"/>
    <property type="match status" value="1"/>
</dbReference>